<keyword evidence="1" id="KW-0472">Membrane</keyword>
<dbReference type="EMBL" id="CP001359">
    <property type="protein sequence ID" value="ACL63438.1"/>
    <property type="molecule type" value="Genomic_DNA"/>
</dbReference>
<dbReference type="AlphaFoldDB" id="B8J7U6"/>
<evidence type="ECO:0000313" key="3">
    <source>
        <dbReference type="Proteomes" id="UP000007089"/>
    </source>
</evidence>
<dbReference type="HOGENOM" id="CLU_2840082_0_0_7"/>
<keyword evidence="3" id="KW-1185">Reference proteome</keyword>
<dbReference type="Proteomes" id="UP000007089">
    <property type="component" value="Chromosome"/>
</dbReference>
<keyword evidence="1" id="KW-1133">Transmembrane helix</keyword>
<dbReference type="RefSeq" id="WP_012524148.1">
    <property type="nucleotide sequence ID" value="NC_011891.1"/>
</dbReference>
<organism evidence="2 3">
    <name type="scientific">Anaeromyxobacter dehalogenans (strain ATCC BAA-258 / DSM 21875 / 2CP-1)</name>
    <dbReference type="NCBI Taxonomy" id="455488"/>
    <lineage>
        <taxon>Bacteria</taxon>
        <taxon>Pseudomonadati</taxon>
        <taxon>Myxococcota</taxon>
        <taxon>Myxococcia</taxon>
        <taxon>Myxococcales</taxon>
        <taxon>Cystobacterineae</taxon>
        <taxon>Anaeromyxobacteraceae</taxon>
        <taxon>Anaeromyxobacter</taxon>
    </lineage>
</organism>
<dbReference type="KEGG" id="acp:A2cp1_0079"/>
<keyword evidence="1" id="KW-0812">Transmembrane</keyword>
<sequence>MLVFQSVAALFAVYMLARHAPRAYAALRGRAGDRVGALVPALNVALALAILVVAVKGLAGALISR</sequence>
<proteinExistence type="predicted"/>
<reference evidence="2" key="1">
    <citation type="submission" date="2009-01" db="EMBL/GenBank/DDBJ databases">
        <title>Complete sequence of Anaeromyxobacter dehalogenans 2CP-1.</title>
        <authorList>
            <consortium name="US DOE Joint Genome Institute"/>
            <person name="Lucas S."/>
            <person name="Copeland A."/>
            <person name="Lapidus A."/>
            <person name="Glavina del Rio T."/>
            <person name="Dalin E."/>
            <person name="Tice H."/>
            <person name="Bruce D."/>
            <person name="Goodwin L."/>
            <person name="Pitluck S."/>
            <person name="Saunders E."/>
            <person name="Brettin T."/>
            <person name="Detter J.C."/>
            <person name="Han C."/>
            <person name="Larimer F."/>
            <person name="Land M."/>
            <person name="Hauser L."/>
            <person name="Kyrpides N."/>
            <person name="Ovchinnikova G."/>
            <person name="Beliaev A.S."/>
            <person name="Richardson P."/>
        </authorList>
    </citation>
    <scope>NUCLEOTIDE SEQUENCE</scope>
    <source>
        <strain evidence="2">2CP-1</strain>
    </source>
</reference>
<name>B8J7U6_ANAD2</name>
<accession>B8J7U6</accession>
<gene>
    <name evidence="2" type="ordered locus">A2cp1_0079</name>
</gene>
<evidence type="ECO:0000313" key="2">
    <source>
        <dbReference type="EMBL" id="ACL63438.1"/>
    </source>
</evidence>
<evidence type="ECO:0000256" key="1">
    <source>
        <dbReference type="SAM" id="Phobius"/>
    </source>
</evidence>
<protein>
    <submittedName>
        <fullName evidence="2">Uncharacterized protein</fullName>
    </submittedName>
</protein>
<feature type="transmembrane region" description="Helical" evidence="1">
    <location>
        <begin position="41"/>
        <end position="63"/>
    </location>
</feature>